<proteinExistence type="predicted"/>
<organism evidence="1 2">
    <name type="scientific">Paraburkholderia lacunae</name>
    <dbReference type="NCBI Taxonomy" id="2211104"/>
    <lineage>
        <taxon>Bacteria</taxon>
        <taxon>Pseudomonadati</taxon>
        <taxon>Pseudomonadota</taxon>
        <taxon>Betaproteobacteria</taxon>
        <taxon>Burkholderiales</taxon>
        <taxon>Burkholderiaceae</taxon>
        <taxon>Paraburkholderia</taxon>
    </lineage>
</organism>
<comment type="caution">
    <text evidence="1">The sequence shown here is derived from an EMBL/GenBank/DDBJ whole genome shotgun (WGS) entry which is preliminary data.</text>
</comment>
<dbReference type="Pfam" id="PF05988">
    <property type="entry name" value="DUF899"/>
    <property type="match status" value="1"/>
</dbReference>
<dbReference type="OrthoDB" id="574359at2"/>
<sequence length="262" mass="29312">METHSVVSLDEWVKARVAFLAREKELTRRKDALAAERRELPWMKIEKEYVFDGPDGPVTLSDLFDGRSQLFIKHFMMGPGVEHQCVGCSLEVDHIGPLLPHLENNDVSYVAVARAPIAEIEAVRQRMGWRFRWVSSSRSDFNYDFHVSFTAEQIASGEALYNFQPAPDWAAGLQDLSGDSVFFRNAAGEIFLTYSTFCRGGEQFLGIYGLLDVLPKGRNENGPFHSLVDWARPHNMYGQGGVVEGNGRYQAPACACGAHAHT</sequence>
<dbReference type="InterPro" id="IPR010296">
    <property type="entry name" value="DUF899_thioredox"/>
</dbReference>
<keyword evidence="2" id="KW-1185">Reference proteome</keyword>
<evidence type="ECO:0000313" key="2">
    <source>
        <dbReference type="Proteomes" id="UP000254875"/>
    </source>
</evidence>
<dbReference type="RefSeq" id="WP_115100912.1">
    <property type="nucleotide sequence ID" value="NZ_QHKS01000006.1"/>
</dbReference>
<protein>
    <submittedName>
        <fullName evidence="1">DUF899 domain-containing protein</fullName>
    </submittedName>
</protein>
<dbReference type="AlphaFoldDB" id="A0A370NBA6"/>
<dbReference type="EMBL" id="QHKS01000006">
    <property type="protein sequence ID" value="RDK02887.1"/>
    <property type="molecule type" value="Genomic_DNA"/>
</dbReference>
<accession>A0A370NBA6</accession>
<evidence type="ECO:0000313" key="1">
    <source>
        <dbReference type="EMBL" id="RDK02887.1"/>
    </source>
</evidence>
<name>A0A370NBA6_9BURK</name>
<reference evidence="2" key="1">
    <citation type="submission" date="2018-05" db="EMBL/GenBank/DDBJ databases">
        <authorList>
            <person name="Feng T."/>
        </authorList>
    </citation>
    <scope>NUCLEOTIDE SEQUENCE [LARGE SCALE GENOMIC DNA]</scope>
    <source>
        <strain evidence="2">S27</strain>
    </source>
</reference>
<dbReference type="Proteomes" id="UP000254875">
    <property type="component" value="Unassembled WGS sequence"/>
</dbReference>
<gene>
    <name evidence="1" type="ORF">DLM46_11695</name>
</gene>